<organism evidence="15 16">
    <name type="scientific">Deinococcus arcticus</name>
    <dbReference type="NCBI Taxonomy" id="2136176"/>
    <lineage>
        <taxon>Bacteria</taxon>
        <taxon>Thermotogati</taxon>
        <taxon>Deinococcota</taxon>
        <taxon>Deinococci</taxon>
        <taxon>Deinococcales</taxon>
        <taxon>Deinococcaceae</taxon>
        <taxon>Deinococcus</taxon>
    </lineage>
</organism>
<dbReference type="GO" id="GO:0090486">
    <property type="term" value="F:small RNA 2'-O-methyltransferase activity"/>
    <property type="evidence" value="ECO:0007669"/>
    <property type="project" value="UniProtKB-EC"/>
</dbReference>
<dbReference type="Gene3D" id="3.30.1610.20">
    <property type="entry name" value="Hen1, N-terminal domain"/>
    <property type="match status" value="1"/>
</dbReference>
<evidence type="ECO:0000256" key="3">
    <source>
        <dbReference type="ARBA" id="ARBA00021330"/>
    </source>
</evidence>
<dbReference type="InterPro" id="IPR024740">
    <property type="entry name" value="Hen1_N"/>
</dbReference>
<evidence type="ECO:0000259" key="13">
    <source>
        <dbReference type="Pfam" id="PF12623"/>
    </source>
</evidence>
<evidence type="ECO:0000256" key="7">
    <source>
        <dbReference type="ARBA" id="ARBA00022723"/>
    </source>
</evidence>
<gene>
    <name evidence="15" type="ORF">C8263_15880</name>
</gene>
<keyword evidence="5 15" id="KW-0808">Transferase</keyword>
<dbReference type="OrthoDB" id="626362at2"/>
<evidence type="ECO:0000256" key="6">
    <source>
        <dbReference type="ARBA" id="ARBA00022691"/>
    </source>
</evidence>
<dbReference type="InterPro" id="IPR024026">
    <property type="entry name" value="3'-RNA_MeTfrase_Hen1_bac"/>
</dbReference>
<dbReference type="InterPro" id="IPR041698">
    <property type="entry name" value="Methyltransf_25"/>
</dbReference>
<feature type="domain" description="Methyltransferase" evidence="14">
    <location>
        <begin position="283"/>
        <end position="383"/>
    </location>
</feature>
<comment type="cofactor">
    <cofactor evidence="1">
        <name>Mg(2+)</name>
        <dbReference type="ChEBI" id="CHEBI:18420"/>
    </cofactor>
</comment>
<comment type="caution">
    <text evidence="15">The sequence shown here is derived from an EMBL/GenBank/DDBJ whole genome shotgun (WGS) entry which is preliminary data.</text>
</comment>
<dbReference type="Pfam" id="PF12623">
    <property type="entry name" value="Hen1_L"/>
    <property type="match status" value="1"/>
</dbReference>
<dbReference type="PANTHER" id="PTHR21404:SF3">
    <property type="entry name" value="SMALL RNA 2'-O-METHYLTRANSFERASE"/>
    <property type="match status" value="1"/>
</dbReference>
<dbReference type="SUPFAM" id="SSF53335">
    <property type="entry name" value="S-adenosyl-L-methionine-dependent methyltransferases"/>
    <property type="match status" value="1"/>
</dbReference>
<keyword evidence="7" id="KW-0479">Metal-binding</keyword>
<keyword evidence="6" id="KW-0949">S-adenosyl-L-methionine</keyword>
<evidence type="ECO:0000256" key="5">
    <source>
        <dbReference type="ARBA" id="ARBA00022679"/>
    </source>
</evidence>
<evidence type="ECO:0000313" key="15">
    <source>
        <dbReference type="EMBL" id="PTA66818.1"/>
    </source>
</evidence>
<dbReference type="RefSeq" id="WP_107139123.1">
    <property type="nucleotide sequence ID" value="NZ_PYSV01000019.1"/>
</dbReference>
<evidence type="ECO:0000259" key="14">
    <source>
        <dbReference type="Pfam" id="PF13649"/>
    </source>
</evidence>
<evidence type="ECO:0000256" key="1">
    <source>
        <dbReference type="ARBA" id="ARBA00001946"/>
    </source>
</evidence>
<sequence>MLLTITTTHQPATDLGFLLMKHPERVLERPLPFGRSLVFYPEATPEQTTAALLVEVDPVALSRAPAGGETGTLEPYVNDRPYASGSFLAVALRDAYGTAMTGQSRDRPELAAQAIPLTLTLPCVAARGGPELPERLFAPLGYAVEVRPLPLDPEFPEWGERPYVALTLRAQVRLSDALRHLYVLLPALDGKKHYYVGEEEVDKLLRHGQGWLDTHPEREWITARYLRFRGLVTQARAHFVLPDEAGGGPAAADEPAVPAKPRLHDERLDGVAGVLQQSGAARVLDLGCGEGKLLRRLLAAPQFRELVGLDISARSLEIAADKLRLAERPELRERVRLLHGSLAYPDSRLRGFDAAALVEVIEHLEPHRLEALTANVLGFARPGLLVVTTPNREYNATFGEAAGLRHPDHRFEWTRAEFQAWAQAAAQAYGYAVEFRPLGDIHPNYGPVTQMALFTQEGRASPR</sequence>
<keyword evidence="8" id="KW-0460">Magnesium</keyword>
<dbReference type="InterPro" id="IPR038546">
    <property type="entry name" value="Hen1_N_sf"/>
</dbReference>
<dbReference type="Proteomes" id="UP000240317">
    <property type="component" value="Unassembled WGS sequence"/>
</dbReference>
<reference evidence="15 16" key="1">
    <citation type="submission" date="2018-03" db="EMBL/GenBank/DDBJ databases">
        <title>Draft genome of Deinococcus sp. OD32.</title>
        <authorList>
            <person name="Wang X.-P."/>
            <person name="Du Z.-J."/>
        </authorList>
    </citation>
    <scope>NUCLEOTIDE SEQUENCE [LARGE SCALE GENOMIC DNA]</scope>
    <source>
        <strain evidence="15 16">OD32</strain>
    </source>
</reference>
<evidence type="ECO:0000256" key="11">
    <source>
        <dbReference type="ARBA" id="ARBA00035025"/>
    </source>
</evidence>
<dbReference type="InterPro" id="IPR029063">
    <property type="entry name" value="SAM-dependent_MTases_sf"/>
</dbReference>
<evidence type="ECO:0000256" key="8">
    <source>
        <dbReference type="ARBA" id="ARBA00022842"/>
    </source>
</evidence>
<keyword evidence="4 15" id="KW-0489">Methyltransferase</keyword>
<dbReference type="Gene3D" id="3.40.50.150">
    <property type="entry name" value="Vaccinia Virus protein VP39"/>
    <property type="match status" value="1"/>
</dbReference>
<dbReference type="EC" id="2.1.1.386" evidence="11"/>
<protein>
    <recommendedName>
        <fullName evidence="3">Small RNA 2'-O-methyltransferase</fullName>
        <ecNumber evidence="11">2.1.1.386</ecNumber>
    </recommendedName>
</protein>
<accession>A0A2T3W4J9</accession>
<dbReference type="Pfam" id="PF13649">
    <property type="entry name" value="Methyltransf_25"/>
    <property type="match status" value="1"/>
</dbReference>
<dbReference type="PANTHER" id="PTHR21404">
    <property type="entry name" value="HEN1"/>
    <property type="match status" value="1"/>
</dbReference>
<keyword evidence="9" id="KW-0694">RNA-binding</keyword>
<dbReference type="CDD" id="cd02440">
    <property type="entry name" value="AdoMet_MTases"/>
    <property type="match status" value="1"/>
</dbReference>
<dbReference type="EMBL" id="PYSV01000019">
    <property type="protein sequence ID" value="PTA66818.1"/>
    <property type="molecule type" value="Genomic_DNA"/>
</dbReference>
<dbReference type="AlphaFoldDB" id="A0A2T3W4J9"/>
<keyword evidence="16" id="KW-1185">Reference proteome</keyword>
<dbReference type="GO" id="GO:0031047">
    <property type="term" value="P:regulatory ncRNA-mediated gene silencing"/>
    <property type="evidence" value="ECO:0007669"/>
    <property type="project" value="UniProtKB-KW"/>
</dbReference>
<comment type="catalytic activity">
    <reaction evidence="12">
        <text>small RNA 3'-end nucleotide + S-adenosyl-L-methionine = small RNA 3'-end 2'-O-methylnucleotide + S-adenosyl-L-homocysteine + H(+)</text>
        <dbReference type="Rhea" id="RHEA:37887"/>
        <dbReference type="Rhea" id="RHEA-COMP:10415"/>
        <dbReference type="Rhea" id="RHEA-COMP:10416"/>
        <dbReference type="ChEBI" id="CHEBI:15378"/>
        <dbReference type="ChEBI" id="CHEBI:57856"/>
        <dbReference type="ChEBI" id="CHEBI:59789"/>
        <dbReference type="ChEBI" id="CHEBI:74896"/>
        <dbReference type="ChEBI" id="CHEBI:74898"/>
        <dbReference type="EC" id="2.1.1.386"/>
    </reaction>
</comment>
<evidence type="ECO:0000256" key="9">
    <source>
        <dbReference type="ARBA" id="ARBA00022884"/>
    </source>
</evidence>
<dbReference type="NCBIfam" id="TIGR04074">
    <property type="entry name" value="bacter_Hen1"/>
    <property type="match status" value="1"/>
</dbReference>
<dbReference type="GO" id="GO:0046872">
    <property type="term" value="F:metal ion binding"/>
    <property type="evidence" value="ECO:0007669"/>
    <property type="project" value="UniProtKB-KW"/>
</dbReference>
<evidence type="ECO:0000256" key="10">
    <source>
        <dbReference type="ARBA" id="ARBA00023158"/>
    </source>
</evidence>
<name>A0A2T3W4J9_9DEIO</name>
<keyword evidence="10" id="KW-0943">RNA-mediated gene silencing</keyword>
<proteinExistence type="inferred from homology"/>
<evidence type="ECO:0000313" key="16">
    <source>
        <dbReference type="Proteomes" id="UP000240317"/>
    </source>
</evidence>
<dbReference type="GO" id="GO:0003723">
    <property type="term" value="F:RNA binding"/>
    <property type="evidence" value="ECO:0007669"/>
    <property type="project" value="UniProtKB-KW"/>
</dbReference>
<dbReference type="InterPro" id="IPR026610">
    <property type="entry name" value="Hen1"/>
</dbReference>
<feature type="domain" description="Hen1 N-terminal" evidence="13">
    <location>
        <begin position="1"/>
        <end position="235"/>
    </location>
</feature>
<comment type="similarity">
    <text evidence="2">Belongs to the methyltransferase superfamily. HEN1 family.</text>
</comment>
<evidence type="ECO:0000256" key="12">
    <source>
        <dbReference type="ARBA" id="ARBA00048418"/>
    </source>
</evidence>
<evidence type="ECO:0000256" key="4">
    <source>
        <dbReference type="ARBA" id="ARBA00022603"/>
    </source>
</evidence>
<evidence type="ECO:0000256" key="2">
    <source>
        <dbReference type="ARBA" id="ARBA00009026"/>
    </source>
</evidence>
<dbReference type="GO" id="GO:0001510">
    <property type="term" value="P:RNA methylation"/>
    <property type="evidence" value="ECO:0007669"/>
    <property type="project" value="InterPro"/>
</dbReference>